<dbReference type="Gene3D" id="1.10.287.130">
    <property type="match status" value="1"/>
</dbReference>
<dbReference type="RefSeq" id="WP_307255054.1">
    <property type="nucleotide sequence ID" value="NZ_JAUSXE010000001.1"/>
</dbReference>
<accession>A0ABD5CE19</accession>
<dbReference type="Gene3D" id="3.30.450.20">
    <property type="entry name" value="PAS domain"/>
    <property type="match status" value="2"/>
</dbReference>
<dbReference type="InterPro" id="IPR013655">
    <property type="entry name" value="PAS_fold_3"/>
</dbReference>
<feature type="domain" description="Histidine kinase" evidence="5">
    <location>
        <begin position="1768"/>
        <end position="1985"/>
    </location>
</feature>
<dbReference type="Gene3D" id="3.30.450.40">
    <property type="match status" value="1"/>
</dbReference>
<organism evidence="8 9">
    <name type="scientific">Paraburkholderia graminis</name>
    <dbReference type="NCBI Taxonomy" id="60548"/>
    <lineage>
        <taxon>Bacteria</taxon>
        <taxon>Pseudomonadati</taxon>
        <taxon>Pseudomonadota</taxon>
        <taxon>Betaproteobacteria</taxon>
        <taxon>Burkholderiales</taxon>
        <taxon>Burkholderiaceae</taxon>
        <taxon>Paraburkholderia</taxon>
    </lineage>
</organism>
<evidence type="ECO:0000259" key="7">
    <source>
        <dbReference type="PROSITE" id="PS50113"/>
    </source>
</evidence>
<dbReference type="CDD" id="cd00130">
    <property type="entry name" value="PAS"/>
    <property type="match status" value="1"/>
</dbReference>
<evidence type="ECO:0000313" key="8">
    <source>
        <dbReference type="EMBL" id="MDR6203539.1"/>
    </source>
</evidence>
<name>A0ABD5CE19_9BURK</name>
<reference evidence="8 9" key="1">
    <citation type="submission" date="2023-08" db="EMBL/GenBank/DDBJ databases">
        <title>Genome sequencing of plant associated microbes to promote plant fitness in Sorghum bicolor and Oryza sativa.</title>
        <authorList>
            <person name="Coleman-Derr D."/>
        </authorList>
    </citation>
    <scope>NUCLEOTIDE SEQUENCE [LARGE SCALE GENOMIC DNA]</scope>
    <source>
        <strain evidence="8 9">SLBN-33</strain>
    </source>
</reference>
<dbReference type="SMART" id="SM00387">
    <property type="entry name" value="HATPase_c"/>
    <property type="match status" value="1"/>
</dbReference>
<dbReference type="PANTHER" id="PTHR43642:SF1">
    <property type="entry name" value="HYBRID SIGNAL TRANSDUCTION HISTIDINE KINASE G"/>
    <property type="match status" value="1"/>
</dbReference>
<evidence type="ECO:0000313" key="9">
    <source>
        <dbReference type="Proteomes" id="UP001245184"/>
    </source>
</evidence>
<evidence type="ECO:0000259" key="4">
    <source>
        <dbReference type="PROSITE" id="PS50011"/>
    </source>
</evidence>
<dbReference type="SUPFAM" id="SSF55874">
    <property type="entry name" value="ATPase domain of HSP90 chaperone/DNA topoisomerase II/histidine kinase"/>
    <property type="match status" value="1"/>
</dbReference>
<dbReference type="SMART" id="SM00065">
    <property type="entry name" value="GAF"/>
    <property type="match status" value="1"/>
</dbReference>
<dbReference type="SMART" id="SM00091">
    <property type="entry name" value="PAS"/>
    <property type="match status" value="1"/>
</dbReference>
<feature type="domain" description="PAS" evidence="6">
    <location>
        <begin position="1465"/>
        <end position="1536"/>
    </location>
</feature>
<dbReference type="InterPro" id="IPR027417">
    <property type="entry name" value="P-loop_NTPase"/>
</dbReference>
<dbReference type="Pfam" id="PF01590">
    <property type="entry name" value="GAF"/>
    <property type="match status" value="1"/>
</dbReference>
<dbReference type="Pfam" id="PF02518">
    <property type="entry name" value="HATPase_c"/>
    <property type="match status" value="1"/>
</dbReference>
<dbReference type="Gene3D" id="1.10.510.10">
    <property type="entry name" value="Transferase(Phosphotransferase) domain 1"/>
    <property type="match status" value="1"/>
</dbReference>
<dbReference type="CDD" id="cd14014">
    <property type="entry name" value="STKc_PknB_like"/>
    <property type="match status" value="1"/>
</dbReference>
<keyword evidence="3" id="KW-0597">Phosphoprotein</keyword>
<proteinExistence type="predicted"/>
<dbReference type="PROSITE" id="PS50112">
    <property type="entry name" value="PAS"/>
    <property type="match status" value="1"/>
</dbReference>
<dbReference type="InterPro" id="IPR000700">
    <property type="entry name" value="PAS-assoc_C"/>
</dbReference>
<dbReference type="InterPro" id="IPR003594">
    <property type="entry name" value="HATPase_dom"/>
</dbReference>
<evidence type="ECO:0000256" key="3">
    <source>
        <dbReference type="ARBA" id="ARBA00022553"/>
    </source>
</evidence>
<dbReference type="EMBL" id="JAVIZN010000002">
    <property type="protein sequence ID" value="MDR6203539.1"/>
    <property type="molecule type" value="Genomic_DNA"/>
</dbReference>
<dbReference type="SUPFAM" id="SSF55781">
    <property type="entry name" value="GAF domain-like"/>
    <property type="match status" value="1"/>
</dbReference>
<dbReference type="InterPro" id="IPR000014">
    <property type="entry name" value="PAS"/>
</dbReference>
<dbReference type="Proteomes" id="UP001245184">
    <property type="component" value="Unassembled WGS sequence"/>
</dbReference>
<dbReference type="PROSITE" id="PS50113">
    <property type="entry name" value="PAC"/>
    <property type="match status" value="1"/>
</dbReference>
<dbReference type="Pfam" id="PF00512">
    <property type="entry name" value="HisKA"/>
    <property type="match status" value="1"/>
</dbReference>
<feature type="domain" description="Protein kinase" evidence="4">
    <location>
        <begin position="6"/>
        <end position="274"/>
    </location>
</feature>
<dbReference type="GO" id="GO:0004673">
    <property type="term" value="F:protein histidine kinase activity"/>
    <property type="evidence" value="ECO:0007669"/>
    <property type="project" value="UniProtKB-EC"/>
</dbReference>
<dbReference type="Gene3D" id="3.30.565.10">
    <property type="entry name" value="Histidine kinase-like ATPase, C-terminal domain"/>
    <property type="match status" value="1"/>
</dbReference>
<evidence type="ECO:0000256" key="1">
    <source>
        <dbReference type="ARBA" id="ARBA00000085"/>
    </source>
</evidence>
<dbReference type="Pfam" id="PF08447">
    <property type="entry name" value="PAS_3"/>
    <property type="match status" value="1"/>
</dbReference>
<dbReference type="InterPro" id="IPR003018">
    <property type="entry name" value="GAF"/>
</dbReference>
<sequence length="1988" mass="220190">MILTGYELEPLHDDGDFSLYRARKASHAVTMLALVAARPTSRSVARLVHEYRLAPFLDASWAAHPLALDPRREPPMLVLDDDGGEPLRRILRRPLELARVLRIAVNLAKVIGRVHQCGLIHKDIKPAHVLVDSNDRVRLTGFGIASQLPQEHQPPIPPEVVAGTFAYMAPEQTGRMNRSIDTRSDLYSLGVVLYEMLTGSLPFTASDPMEWIHCHIARRPPPPGERARGIPEPVERIVLKLLAKAAEDRYQTAAGVEADLRACVASWGMNHSIAPFALGLHDASDRLLIPEKLYGREAQIGNLVDAFERIVAGGATELVLIAGYAGIGKSSVVNELHKVLVPPRGLFAAGKFDQYKRDVPYATFAQAFQWLLRDLLSKSDTEIEPWREQLMEALAPNGQVMVNLIPELALIIGEQPPVPNLPPQDAQNLFHWVFRRFLGVFARAEHPLALFIDDLQWLDTATLELLEHLVTHPEVRHVLLIGAYRDNEVDASHPLARTLDSIRSAAGNVQQIVLEPLNARSIAQLAADALHCDGAPVEALAQLVHEKTGGNPFFTIQFLTALHDEGLIRFDHRAAVWTWDLPGIRAKGYTDNVADLMAAKLGRLSAETRDVLGQLACLGNVADVTALTWVQDKAEDKAEEVTNARMWEAIRSGLVFRVGSNYVFAHDRVQEAAYELIPAGERPAAHLRIGRALASHTPPEALHEAIFDIVNHLNRGAALIQSKTEREQAAALNLIAGKRAMSSTAYSSARSYLAQGVALLSDAAWDERYDSTLELYLAYLECEYLVGDFARADAVADLVLERAHDNLDRAKVFSLRMELYQLAGKYNESFAAALAALRDFGIVFPEADDELRAAVDDALLEVPINQAGRPTEELVDAPVAEDPASRAVINLLVEAMPCAFAARPVFYPLFTLKAVNLSLRHGNTDNSSFAYGNFALMLVSRIGDIPAAVQFSEMSLRLNEKFGNRRLYGKLLHLYCSHVNFWRCHIDENLPVFEQAAVACMEVGDLVFAGNLAFNAVWQSIEKGDALKDMHAHSARYATLMLESHNDAVHETIRIEQQFVASLRGLSSGMLTLNDDHFDEAACCEAIVKSNFGCGIGVYHIIKLMLAYLDGRYADALNAAAMAEAVLSSVMALAIEPTFHFFHVLTLSALYADASAGQQQAYRQVITEKLEKFEMWARHCPANYGNRYSLVLAELARIDGRDVDAMHHYEDALRLARVHGFIQNQAMANELAARFHASRARATLADHYLADARSCYERWGAQGKVRQLESIYPQLRAELVDEEGSVATSVEQLDLATVVKVSESIFSGMDLNELIRKLMLLALEHAGANRGLLILARGDELRIEAEAETVGNTVAVRLPKSRPSAADLPMSILRYVARTRDILMLDDVTAPNPYSQDEYIRAHDCRSILCLPLVKLTRLIGVLYLENTLTVDVFSPAQTAVLRLLASQAALSLETLRLYADLQHAEALLTAAQELSHTGSFDWDVTGDAMFWSKESFRIFGYDASITPTLQLMLDRVHPDDLAFVRSAFDRAARDGQAFDIEHRLSMPDGSHGHLQVVAHVVADGPGQRRLVGALMDITTRKQAHAALARSEQRYRSLFRDIPVGLWQIEAQPLTAMLTELRGQGVDDLSAYISDHADWLERAKNTLVVEETNDHALQMFGATERRALLGPLPWVWKESPDTLRRALESRYRGDMLFQETTRLPTLDGRVIDVLLTVARPRTVDDLGIALISLVDLTERVRAQDMLQRLQADFAHAARISMLGELTASIAHELNQPLAAIAINCQVSERWLNRPVPELDEVRDTNQRIAADAQRAVDIIGRIRGMALRRGPKYTLEPLALLIDEALVFLRREIQTRDVQVSLELAPGVRRVRADRVQLQQVIVNLVVNAMQQMEQTGSPERRITIRTNAPDAGTLHCAIEDSGPGIAPEHMDRVFQSFFTTKEGGMGMGLPICRSIIDAHDGRIEADNLSVHGGARFHFTLPSAGAAP</sequence>
<dbReference type="PROSITE" id="PS50109">
    <property type="entry name" value="HIS_KIN"/>
    <property type="match status" value="1"/>
</dbReference>
<comment type="caution">
    <text evidence="8">The sequence shown here is derived from an EMBL/GenBank/DDBJ whole genome shotgun (WGS) entry which is preliminary data.</text>
</comment>
<comment type="catalytic activity">
    <reaction evidence="1">
        <text>ATP + protein L-histidine = ADP + protein N-phospho-L-histidine.</text>
        <dbReference type="EC" id="2.7.13.3"/>
    </reaction>
</comment>
<dbReference type="CDD" id="cd00082">
    <property type="entry name" value="HisKA"/>
    <property type="match status" value="1"/>
</dbReference>
<dbReference type="InterPro" id="IPR041664">
    <property type="entry name" value="AAA_16"/>
</dbReference>
<dbReference type="Pfam" id="PF13191">
    <property type="entry name" value="AAA_16"/>
    <property type="match status" value="1"/>
</dbReference>
<dbReference type="InterPro" id="IPR035965">
    <property type="entry name" value="PAS-like_dom_sf"/>
</dbReference>
<dbReference type="PRINTS" id="PR00344">
    <property type="entry name" value="BCTRLSENSOR"/>
</dbReference>
<dbReference type="SMART" id="SM00220">
    <property type="entry name" value="S_TKc"/>
    <property type="match status" value="1"/>
</dbReference>
<dbReference type="InterPro" id="IPR036097">
    <property type="entry name" value="HisK_dim/P_sf"/>
</dbReference>
<feature type="domain" description="PAC" evidence="7">
    <location>
        <begin position="1539"/>
        <end position="1590"/>
    </location>
</feature>
<dbReference type="InterPro" id="IPR005467">
    <property type="entry name" value="His_kinase_dom"/>
</dbReference>
<dbReference type="InterPro" id="IPR003661">
    <property type="entry name" value="HisK_dim/P_dom"/>
</dbReference>
<dbReference type="SMART" id="SM00388">
    <property type="entry name" value="HisKA"/>
    <property type="match status" value="1"/>
</dbReference>
<dbReference type="InterPro" id="IPR000719">
    <property type="entry name" value="Prot_kinase_dom"/>
</dbReference>
<dbReference type="InterPro" id="IPR036890">
    <property type="entry name" value="HATPase_C_sf"/>
</dbReference>
<dbReference type="EC" id="2.7.13.3" evidence="2"/>
<dbReference type="PROSITE" id="PS50011">
    <property type="entry name" value="PROTEIN_KINASE_DOM"/>
    <property type="match status" value="1"/>
</dbReference>
<dbReference type="SUPFAM" id="SSF56112">
    <property type="entry name" value="Protein kinase-like (PK-like)"/>
    <property type="match status" value="1"/>
</dbReference>
<evidence type="ECO:0000256" key="2">
    <source>
        <dbReference type="ARBA" id="ARBA00012438"/>
    </source>
</evidence>
<gene>
    <name evidence="8" type="ORF">QF025_002259</name>
</gene>
<dbReference type="SUPFAM" id="SSF55785">
    <property type="entry name" value="PYP-like sensor domain (PAS domain)"/>
    <property type="match status" value="2"/>
</dbReference>
<dbReference type="InterPro" id="IPR004358">
    <property type="entry name" value="Sig_transdc_His_kin-like_C"/>
</dbReference>
<dbReference type="InterPro" id="IPR029016">
    <property type="entry name" value="GAF-like_dom_sf"/>
</dbReference>
<dbReference type="SUPFAM" id="SSF52540">
    <property type="entry name" value="P-loop containing nucleoside triphosphate hydrolases"/>
    <property type="match status" value="1"/>
</dbReference>
<dbReference type="Gene3D" id="2.10.70.100">
    <property type="match status" value="1"/>
</dbReference>
<dbReference type="Pfam" id="PF00069">
    <property type="entry name" value="Pkinase"/>
    <property type="match status" value="1"/>
</dbReference>
<dbReference type="Gene3D" id="3.40.50.300">
    <property type="entry name" value="P-loop containing nucleotide triphosphate hydrolases"/>
    <property type="match status" value="1"/>
</dbReference>
<evidence type="ECO:0000259" key="5">
    <source>
        <dbReference type="PROSITE" id="PS50109"/>
    </source>
</evidence>
<dbReference type="InterPro" id="IPR053159">
    <property type="entry name" value="Hybrid_Histidine_Kinase"/>
</dbReference>
<dbReference type="PANTHER" id="PTHR43642">
    <property type="entry name" value="HYBRID SIGNAL TRANSDUCTION HISTIDINE KINASE G"/>
    <property type="match status" value="1"/>
</dbReference>
<dbReference type="SUPFAM" id="SSF47384">
    <property type="entry name" value="Homodimeric domain of signal transducing histidine kinase"/>
    <property type="match status" value="1"/>
</dbReference>
<dbReference type="NCBIfam" id="TIGR00229">
    <property type="entry name" value="sensory_box"/>
    <property type="match status" value="1"/>
</dbReference>
<evidence type="ECO:0000259" key="6">
    <source>
        <dbReference type="PROSITE" id="PS50112"/>
    </source>
</evidence>
<dbReference type="InterPro" id="IPR011009">
    <property type="entry name" value="Kinase-like_dom_sf"/>
</dbReference>
<protein>
    <recommendedName>
        <fullName evidence="2">histidine kinase</fullName>
        <ecNumber evidence="2">2.7.13.3</ecNumber>
    </recommendedName>
</protein>